<keyword evidence="10" id="KW-0626">Porin</keyword>
<evidence type="ECO:0000256" key="12">
    <source>
        <dbReference type="ARBA" id="ARBA00023139"/>
    </source>
</evidence>
<evidence type="ECO:0000256" key="9">
    <source>
        <dbReference type="ARBA" id="ARBA00023065"/>
    </source>
</evidence>
<evidence type="ECO:0000259" key="15">
    <source>
        <dbReference type="Pfam" id="PF02563"/>
    </source>
</evidence>
<keyword evidence="12" id="KW-0564">Palmitate</keyword>
<dbReference type="Gene3D" id="3.30.1950.10">
    <property type="entry name" value="wza like domain"/>
    <property type="match status" value="1"/>
</dbReference>
<accession>A0A2H9T6F0</accession>
<keyword evidence="14" id="KW-0449">Lipoprotein</keyword>
<evidence type="ECO:0000313" key="18">
    <source>
        <dbReference type="EMBL" id="PJE78778.1"/>
    </source>
</evidence>
<evidence type="ECO:0000259" key="16">
    <source>
        <dbReference type="Pfam" id="PF18412"/>
    </source>
</evidence>
<evidence type="ECO:0000256" key="11">
    <source>
        <dbReference type="ARBA" id="ARBA00023136"/>
    </source>
</evidence>
<dbReference type="AlphaFoldDB" id="A0A2H9T6F0"/>
<dbReference type="InterPro" id="IPR054765">
    <property type="entry name" value="SLBB_dom"/>
</dbReference>
<protein>
    <submittedName>
        <fullName evidence="18">Uncharacterized protein</fullName>
    </submittedName>
</protein>
<gene>
    <name evidence="18" type="ORF">CI610_02284</name>
</gene>
<keyword evidence="5" id="KW-0762">Sugar transport</keyword>
<comment type="subcellular location">
    <subcellularLocation>
        <location evidence="1">Cell outer membrane</location>
        <topology evidence="1">Multi-pass membrane protein</topology>
    </subcellularLocation>
</comment>
<reference evidence="18" key="1">
    <citation type="journal article" date="2017" name="Appl. Environ. Microbiol.">
        <title>Molecular characterization of an Endozoicomonas-like organism causing infection in king scallop Pecten maximus L.</title>
        <authorList>
            <person name="Cano I."/>
            <person name="van Aerle R."/>
            <person name="Ross S."/>
            <person name="Verner-Jeffreys D.W."/>
            <person name="Paley R.K."/>
            <person name="Rimmer G."/>
            <person name="Ryder D."/>
            <person name="Hooper P."/>
            <person name="Stone D."/>
            <person name="Feist S.W."/>
        </authorList>
    </citation>
    <scope>NUCLEOTIDE SEQUENCE</scope>
</reference>
<feature type="domain" description="SLBB" evidence="17">
    <location>
        <begin position="185"/>
        <end position="262"/>
    </location>
</feature>
<dbReference type="InterPro" id="IPR049712">
    <property type="entry name" value="Poly_export"/>
</dbReference>
<dbReference type="PANTHER" id="PTHR33619:SF3">
    <property type="entry name" value="POLYSACCHARIDE EXPORT PROTEIN GFCE-RELATED"/>
    <property type="match status" value="1"/>
</dbReference>
<dbReference type="InterPro" id="IPR003715">
    <property type="entry name" value="Poly_export_N"/>
</dbReference>
<keyword evidence="11" id="KW-0472">Membrane</keyword>
<evidence type="ECO:0000256" key="3">
    <source>
        <dbReference type="ARBA" id="ARBA00022448"/>
    </source>
</evidence>
<sequence length="379" mass="41583">MNKIKKNIRATIVAATILGSSLVLTGCVIAPGAYLDPSSSAEAGYNLVDINENVVNPGPVTRRDLSGDDIAEKDEFYQYLIGAHDVLNVRVWNNPDLTTSQNMASSPFNAGSTVKESSELVRERQQVTPEGVEVQSDGKFFFPFAGDVVAEGKTVNEVRRELTKKLSKYVRDPQVSVRVQEFNSQKAQIIGEVTFPRPIPITSKPLRILDAIALAEGLKDSADKVEAVLIQGEKRITVNMAGLLDGDMSENYLLRDGDVLNIDSNRYRQIVIMGEVNKPVAMPYDQRGMSLNDALVTASGISQLYSNAKGVYVLRNKTGSGKPTIYRLNMKNATGLLLADRFPLNARDVVYVDTAGVSRWNRVINQLLPTTNAINDFSE</sequence>
<keyword evidence="13" id="KW-0998">Cell outer membrane</keyword>
<proteinExistence type="inferred from homology"/>
<keyword evidence="8" id="KW-0625">Polysaccharide transport</keyword>
<evidence type="ECO:0000256" key="2">
    <source>
        <dbReference type="ARBA" id="ARBA00009450"/>
    </source>
</evidence>
<dbReference type="GO" id="GO:0046930">
    <property type="term" value="C:pore complex"/>
    <property type="evidence" value="ECO:0007669"/>
    <property type="project" value="UniProtKB-KW"/>
</dbReference>
<keyword evidence="9" id="KW-0406">Ion transport</keyword>
<feature type="domain" description="Polysaccharide export protein N-terminal" evidence="15">
    <location>
        <begin position="77"/>
        <end position="180"/>
    </location>
</feature>
<evidence type="ECO:0000259" key="17">
    <source>
        <dbReference type="Pfam" id="PF22461"/>
    </source>
</evidence>
<evidence type="ECO:0000256" key="14">
    <source>
        <dbReference type="ARBA" id="ARBA00023288"/>
    </source>
</evidence>
<evidence type="ECO:0000256" key="10">
    <source>
        <dbReference type="ARBA" id="ARBA00023114"/>
    </source>
</evidence>
<feature type="domain" description="Outer-membrane lipoprotein Wza C-terminal" evidence="16">
    <location>
        <begin position="355"/>
        <end position="379"/>
    </location>
</feature>
<dbReference type="Pfam" id="PF18412">
    <property type="entry name" value="Wza_C"/>
    <property type="match status" value="1"/>
</dbReference>
<evidence type="ECO:0000256" key="6">
    <source>
        <dbReference type="ARBA" id="ARBA00022692"/>
    </source>
</evidence>
<keyword evidence="4" id="KW-1134">Transmembrane beta strand</keyword>
<dbReference type="GO" id="GO:0015288">
    <property type="term" value="F:porin activity"/>
    <property type="evidence" value="ECO:0007669"/>
    <property type="project" value="UniProtKB-KW"/>
</dbReference>
<dbReference type="InterPro" id="IPR040716">
    <property type="entry name" value="Wza_C"/>
</dbReference>
<comment type="similarity">
    <text evidence="2">Belongs to the BexD/CtrA/VexA family.</text>
</comment>
<dbReference type="EMBL" id="NSIT01000130">
    <property type="protein sequence ID" value="PJE78778.1"/>
    <property type="molecule type" value="Genomic_DNA"/>
</dbReference>
<keyword evidence="7" id="KW-0732">Signal</keyword>
<organism evidence="18">
    <name type="scientific">invertebrate metagenome</name>
    <dbReference type="NCBI Taxonomy" id="1711999"/>
    <lineage>
        <taxon>unclassified sequences</taxon>
        <taxon>metagenomes</taxon>
        <taxon>organismal metagenomes</taxon>
    </lineage>
</organism>
<dbReference type="GO" id="GO:0009279">
    <property type="term" value="C:cell outer membrane"/>
    <property type="evidence" value="ECO:0007669"/>
    <property type="project" value="UniProtKB-SubCell"/>
</dbReference>
<dbReference type="Gene3D" id="1.20.5.70">
    <property type="match status" value="1"/>
</dbReference>
<dbReference type="PROSITE" id="PS51257">
    <property type="entry name" value="PROKAR_LIPOPROTEIN"/>
    <property type="match status" value="1"/>
</dbReference>
<evidence type="ECO:0000256" key="8">
    <source>
        <dbReference type="ARBA" id="ARBA00023047"/>
    </source>
</evidence>
<keyword evidence="3" id="KW-0813">Transport</keyword>
<dbReference type="Pfam" id="PF02563">
    <property type="entry name" value="Poly_export"/>
    <property type="match status" value="1"/>
</dbReference>
<evidence type="ECO:0000256" key="4">
    <source>
        <dbReference type="ARBA" id="ARBA00022452"/>
    </source>
</evidence>
<dbReference type="Pfam" id="PF22461">
    <property type="entry name" value="SLBB_2"/>
    <property type="match status" value="2"/>
</dbReference>
<evidence type="ECO:0000256" key="5">
    <source>
        <dbReference type="ARBA" id="ARBA00022597"/>
    </source>
</evidence>
<evidence type="ECO:0000256" key="7">
    <source>
        <dbReference type="ARBA" id="ARBA00022729"/>
    </source>
</evidence>
<evidence type="ECO:0000256" key="1">
    <source>
        <dbReference type="ARBA" id="ARBA00004571"/>
    </source>
</evidence>
<feature type="domain" description="SLBB" evidence="17">
    <location>
        <begin position="269"/>
        <end position="352"/>
    </location>
</feature>
<dbReference type="Gene3D" id="3.10.560.10">
    <property type="entry name" value="Outer membrane lipoprotein wza domain like"/>
    <property type="match status" value="2"/>
</dbReference>
<comment type="caution">
    <text evidence="18">The sequence shown here is derived from an EMBL/GenBank/DDBJ whole genome shotgun (WGS) entry which is preliminary data.</text>
</comment>
<dbReference type="GO" id="GO:0015159">
    <property type="term" value="F:polysaccharide transmembrane transporter activity"/>
    <property type="evidence" value="ECO:0007669"/>
    <property type="project" value="InterPro"/>
</dbReference>
<keyword evidence="6" id="KW-0812">Transmembrane</keyword>
<dbReference type="GO" id="GO:0006811">
    <property type="term" value="P:monoatomic ion transport"/>
    <property type="evidence" value="ECO:0007669"/>
    <property type="project" value="UniProtKB-KW"/>
</dbReference>
<dbReference type="PANTHER" id="PTHR33619">
    <property type="entry name" value="POLYSACCHARIDE EXPORT PROTEIN GFCE-RELATED"/>
    <property type="match status" value="1"/>
</dbReference>
<name>A0A2H9T6F0_9ZZZZ</name>
<evidence type="ECO:0000256" key="13">
    <source>
        <dbReference type="ARBA" id="ARBA00023237"/>
    </source>
</evidence>